<dbReference type="GO" id="GO:0051536">
    <property type="term" value="F:iron-sulfur cluster binding"/>
    <property type="evidence" value="ECO:0007669"/>
    <property type="project" value="InterPro"/>
</dbReference>
<name>A0A1Y6CNM4_9PROT</name>
<reference evidence="2 3" key="1">
    <citation type="submission" date="2017-04" db="EMBL/GenBank/DDBJ databases">
        <authorList>
            <person name="Afonso C.L."/>
            <person name="Miller P.J."/>
            <person name="Scott M.A."/>
            <person name="Spackman E."/>
            <person name="Goraichik I."/>
            <person name="Dimitrov K.M."/>
            <person name="Suarez D.L."/>
            <person name="Swayne D.E."/>
        </authorList>
    </citation>
    <scope>NUCLEOTIDE SEQUENCE [LARGE SCALE GENOMIC DNA]</scope>
    <source>
        <strain evidence="2 3">USBA 355</strain>
    </source>
</reference>
<evidence type="ECO:0000313" key="2">
    <source>
        <dbReference type="EMBL" id="SMF77076.1"/>
    </source>
</evidence>
<keyword evidence="3" id="KW-1185">Reference proteome</keyword>
<dbReference type="Pfam" id="PF13510">
    <property type="entry name" value="Fer2_4"/>
    <property type="match status" value="1"/>
</dbReference>
<proteinExistence type="predicted"/>
<dbReference type="STRING" id="560819.SAMN05428998_13631"/>
<dbReference type="Proteomes" id="UP000192917">
    <property type="component" value="Unassembled WGS sequence"/>
</dbReference>
<dbReference type="AlphaFoldDB" id="A0A1Y6CNM4"/>
<dbReference type="SUPFAM" id="SSF54292">
    <property type="entry name" value="2Fe-2S ferredoxin-like"/>
    <property type="match status" value="1"/>
</dbReference>
<gene>
    <name evidence="2" type="ORF">SAMN05428998_13631</name>
</gene>
<dbReference type="Gene3D" id="3.10.20.440">
    <property type="entry name" value="2Fe-2S iron-sulphur cluster binding domain, sarcosine oxidase, alpha subunit, N-terminal domain"/>
    <property type="match status" value="1"/>
</dbReference>
<dbReference type="InterPro" id="IPR042204">
    <property type="entry name" value="2Fe-2S-bd_N"/>
</dbReference>
<organism evidence="2 3">
    <name type="scientific">Tistlia consotensis USBA 355</name>
    <dbReference type="NCBI Taxonomy" id="560819"/>
    <lineage>
        <taxon>Bacteria</taxon>
        <taxon>Pseudomonadati</taxon>
        <taxon>Pseudomonadota</taxon>
        <taxon>Alphaproteobacteria</taxon>
        <taxon>Rhodospirillales</taxon>
        <taxon>Rhodovibrionaceae</taxon>
        <taxon>Tistlia</taxon>
    </lineage>
</organism>
<evidence type="ECO:0000256" key="1">
    <source>
        <dbReference type="ARBA" id="ARBA00023002"/>
    </source>
</evidence>
<evidence type="ECO:0000313" key="3">
    <source>
        <dbReference type="Proteomes" id="UP000192917"/>
    </source>
</evidence>
<keyword evidence="1" id="KW-0560">Oxidoreductase</keyword>
<protein>
    <submittedName>
        <fullName evidence="2">2Fe-2S iron-sulfur cluster binding domain-containing protein</fullName>
    </submittedName>
</protein>
<dbReference type="InterPro" id="IPR036010">
    <property type="entry name" value="2Fe-2S_ferredoxin-like_sf"/>
</dbReference>
<sequence>MLKRLELDDGGGSGAAGPVRFTFDGREMTGRAGDSLAAALLANGVLQFRESAVSRQPRGPFCLMGVCFECLVEIDGVANWQACMVPLAEGMTVRSQRGGPAVVPLPQTERTGS</sequence>
<dbReference type="EMBL" id="FWZX01000036">
    <property type="protein sequence ID" value="SMF77076.1"/>
    <property type="molecule type" value="Genomic_DNA"/>
</dbReference>
<accession>A0A1Y6CNM4</accession>
<dbReference type="GO" id="GO:0016491">
    <property type="term" value="F:oxidoreductase activity"/>
    <property type="evidence" value="ECO:0007669"/>
    <property type="project" value="UniProtKB-KW"/>
</dbReference>
<dbReference type="RefSeq" id="WP_200808687.1">
    <property type="nucleotide sequence ID" value="NZ_FWZX01000036.1"/>
</dbReference>